<proteinExistence type="predicted"/>
<dbReference type="Pfam" id="PF09250">
    <property type="entry name" value="Prim-Pol"/>
    <property type="match status" value="1"/>
</dbReference>
<evidence type="ECO:0000259" key="2">
    <source>
        <dbReference type="SMART" id="SM00943"/>
    </source>
</evidence>
<dbReference type="OrthoDB" id="110640at2"/>
<sequence>MSERPASVTADWARRYIEAFGLALVPIEPGEKGPKGHAWNQPGGYFTDSMAAELFWQQHPSHNLGVVLGPSRVCSLDVDDVQWTRHVLKELLGLDVDALADAYPTTVGNPARFRIMFRLPDGVELSRRSLAWPNPADVDGSVLKALMAQVKAAKEAGDAARVDALRMAAEPFKRITVFELRAGLVQDVLPPSIHPGTGKPYTWRTPPSVDGLPVLPPELLAIWQGWDEVKPKAEGLCPWLPKAAAPVARPPQQKSRPSIGRGGSDLPEVIALFNESHDLAALIEAHGYERRGDKWLCPQSTSGDPGVTINEGKLYSHHSSDPLANGHRNDAFDVFCILEHNGDQKAATKAAARILGIDAASRPPAPPPLGELPRTPSANDASAQAASLDELAEPKAADLPQAPSAGDPPSPAGSSADKGAGEDVAEIKDVLRRFALIEGSTSVWDLDKARPMKRSGFEALVGKPVAKAWMESTDKKLIAPEKAQELDQMRRMAAKKGGALKLDPLERYVYIDGTKDVWDCEKKRRIPEGAVKMAIGEDYKWWLNSRDRRVVDVNNIVFDPAMKKDPNEYINTFEGLPLEPVRNDAACENLRWLISFLCNHNEVEFDWLTKWLAYPLQHMGAKMDTAVLAHSVMEGSGKSLLFADVLGELYGQYAAVVGQTQLEGSFNAWQSGKLWAVFEEVVSRDQRYNQVGKIKHLITGKTVRMESKFINGWEESNHMNAVFLSNEILPWPISDSDRRMLVMWPMETLPRERQKAIGQELANGGVAALYGWLLSIDLGDFDQRTRPPETEARQRLVALSRTAWQTFLSLWRTGELGQGLWGCCLASDLYALFLEWCSRNKEHSMSQTKFSLMISATVQKTPRAVPWTDGNNRRFAAFFFPSDGDPSLPPSLSSAELGKTVVKWRDSAKLAGWNVDAWDHIKGLAA</sequence>
<reference evidence="3 4" key="1">
    <citation type="submission" date="2017-04" db="EMBL/GenBank/DDBJ databases">
        <title>Presence of VIM-2 positive Pseudomonas species in chickens and their surrounding environment.</title>
        <authorList>
            <person name="Zhang R."/>
        </authorList>
    </citation>
    <scope>NUCLEOTIDE SEQUENCE [LARGE SCALE GENOMIC DNA]</scope>
    <source>
        <strain evidence="3 4">DZ-C18</strain>
    </source>
</reference>
<dbReference type="RefSeq" id="WP_084858147.1">
    <property type="nucleotide sequence ID" value="NZ_NBWC01000029.1"/>
</dbReference>
<protein>
    <submittedName>
        <fullName evidence="3">DNA primase</fullName>
    </submittedName>
</protein>
<dbReference type="EMBL" id="NBWC01000029">
    <property type="protein sequence ID" value="ORL62401.1"/>
    <property type="molecule type" value="Genomic_DNA"/>
</dbReference>
<dbReference type="Pfam" id="PF19263">
    <property type="entry name" value="DUF5906"/>
    <property type="match status" value="1"/>
</dbReference>
<feature type="domain" description="DNA primase/polymerase bifunctional N-terminal" evidence="2">
    <location>
        <begin position="13"/>
        <end position="219"/>
    </location>
</feature>
<evidence type="ECO:0000313" key="3">
    <source>
        <dbReference type="EMBL" id="ORL62401.1"/>
    </source>
</evidence>
<dbReference type="SMART" id="SM00943">
    <property type="entry name" value="Prim-Pol"/>
    <property type="match status" value="1"/>
</dbReference>
<organism evidence="3 4">
    <name type="scientific">Pseudomonas putida</name>
    <name type="common">Arthrobacter siderocapsulatus</name>
    <dbReference type="NCBI Taxonomy" id="303"/>
    <lineage>
        <taxon>Bacteria</taxon>
        <taxon>Pseudomonadati</taxon>
        <taxon>Pseudomonadota</taxon>
        <taxon>Gammaproteobacteria</taxon>
        <taxon>Pseudomonadales</taxon>
        <taxon>Pseudomonadaceae</taxon>
        <taxon>Pseudomonas</taxon>
    </lineage>
</organism>
<dbReference type="Proteomes" id="UP000193675">
    <property type="component" value="Unassembled WGS sequence"/>
</dbReference>
<dbReference type="AlphaFoldDB" id="A0A1X0ZS61"/>
<name>A0A1X0ZS61_PSEPU</name>
<dbReference type="InterPro" id="IPR045455">
    <property type="entry name" value="NrS-1_pol-like_helicase"/>
</dbReference>
<evidence type="ECO:0000256" key="1">
    <source>
        <dbReference type="SAM" id="MobiDB-lite"/>
    </source>
</evidence>
<evidence type="ECO:0000313" key="4">
    <source>
        <dbReference type="Proteomes" id="UP000193675"/>
    </source>
</evidence>
<dbReference type="InterPro" id="IPR015330">
    <property type="entry name" value="DNA_primase/pol_bifunc_N"/>
</dbReference>
<feature type="region of interest" description="Disordered" evidence="1">
    <location>
        <begin position="359"/>
        <end position="421"/>
    </location>
</feature>
<gene>
    <name evidence="3" type="ORF">B7H17_18440</name>
</gene>
<dbReference type="SUPFAM" id="SSF56747">
    <property type="entry name" value="Prim-pol domain"/>
    <property type="match status" value="1"/>
</dbReference>
<accession>A0A1X0ZS61</accession>
<comment type="caution">
    <text evidence="3">The sequence shown here is derived from an EMBL/GenBank/DDBJ whole genome shotgun (WGS) entry which is preliminary data.</text>
</comment>